<dbReference type="InterPro" id="IPR029057">
    <property type="entry name" value="PRTase-like"/>
</dbReference>
<dbReference type="InterPro" id="IPR000836">
    <property type="entry name" value="PRTase_dom"/>
</dbReference>
<feature type="signal peptide" evidence="1">
    <location>
        <begin position="1"/>
        <end position="16"/>
    </location>
</feature>
<dbReference type="Gene3D" id="1.10.510.10">
    <property type="entry name" value="Transferase(Phosphotransferase) domain 1"/>
    <property type="match status" value="1"/>
</dbReference>
<protein>
    <recommendedName>
        <fullName evidence="2">Protein kinase domain-containing protein</fullName>
    </recommendedName>
</protein>
<dbReference type="CDD" id="cd06223">
    <property type="entry name" value="PRTases_typeI"/>
    <property type="match status" value="1"/>
</dbReference>
<dbReference type="Pfam" id="PF00156">
    <property type="entry name" value="Pribosyltran"/>
    <property type="match status" value="1"/>
</dbReference>
<name>A0ABD2K9B6_HETSC</name>
<dbReference type="EMBL" id="JBICCN010000039">
    <property type="protein sequence ID" value="KAL3099515.1"/>
    <property type="molecule type" value="Genomic_DNA"/>
</dbReference>
<keyword evidence="1" id="KW-0732">Signal</keyword>
<reference evidence="3 4" key="1">
    <citation type="submission" date="2024-10" db="EMBL/GenBank/DDBJ databases">
        <authorList>
            <person name="Kim D."/>
        </authorList>
    </citation>
    <scope>NUCLEOTIDE SEQUENCE [LARGE SCALE GENOMIC DNA]</scope>
    <source>
        <strain evidence="3">Taebaek</strain>
    </source>
</reference>
<dbReference type="PANTHER" id="PTHR44305">
    <property type="entry name" value="SI:DKEY-192D15.2-RELATED"/>
    <property type="match status" value="1"/>
</dbReference>
<evidence type="ECO:0000313" key="3">
    <source>
        <dbReference type="EMBL" id="KAL3099515.1"/>
    </source>
</evidence>
<comment type="caution">
    <text evidence="3">The sequence shown here is derived from an EMBL/GenBank/DDBJ whole genome shotgun (WGS) entry which is preliminary data.</text>
</comment>
<dbReference type="InterPro" id="IPR053083">
    <property type="entry name" value="TF_kinase-domain_protein"/>
</dbReference>
<dbReference type="AlphaFoldDB" id="A0ABD2K9B6"/>
<feature type="domain" description="Protein kinase" evidence="2">
    <location>
        <begin position="1"/>
        <end position="341"/>
    </location>
</feature>
<evidence type="ECO:0000259" key="2">
    <source>
        <dbReference type="PROSITE" id="PS50011"/>
    </source>
</evidence>
<dbReference type="SUPFAM" id="SSF53271">
    <property type="entry name" value="PRTase-like"/>
    <property type="match status" value="1"/>
</dbReference>
<dbReference type="Gene3D" id="3.40.50.2020">
    <property type="match status" value="1"/>
</dbReference>
<gene>
    <name evidence="3" type="ORF">niasHS_002970</name>
</gene>
<dbReference type="Gene3D" id="3.30.1310.20">
    <property type="entry name" value="PRTase-like"/>
    <property type="match status" value="1"/>
</dbReference>
<dbReference type="PROSITE" id="PS50011">
    <property type="entry name" value="PROTEIN_KINASE_DOM"/>
    <property type="match status" value="1"/>
</dbReference>
<keyword evidence="4" id="KW-1185">Reference proteome</keyword>
<dbReference type="InterPro" id="IPR000719">
    <property type="entry name" value="Prot_kinase_dom"/>
</dbReference>
<dbReference type="InterPro" id="IPR011009">
    <property type="entry name" value="Kinase-like_dom_sf"/>
</dbReference>
<evidence type="ECO:0000256" key="1">
    <source>
        <dbReference type="SAM" id="SignalP"/>
    </source>
</evidence>
<accession>A0ABD2K9B6</accession>
<evidence type="ECO:0000313" key="4">
    <source>
        <dbReference type="Proteomes" id="UP001620645"/>
    </source>
</evidence>
<dbReference type="Proteomes" id="UP001620645">
    <property type="component" value="Unassembled WGS sequence"/>
</dbReference>
<organism evidence="3 4">
    <name type="scientific">Heterodera schachtii</name>
    <name type="common">Sugarbeet cyst nematode worm</name>
    <name type="synonym">Tylenchus schachtii</name>
    <dbReference type="NCBI Taxonomy" id="97005"/>
    <lineage>
        <taxon>Eukaryota</taxon>
        <taxon>Metazoa</taxon>
        <taxon>Ecdysozoa</taxon>
        <taxon>Nematoda</taxon>
        <taxon>Chromadorea</taxon>
        <taxon>Rhabditida</taxon>
        <taxon>Tylenchina</taxon>
        <taxon>Tylenchomorpha</taxon>
        <taxon>Tylenchoidea</taxon>
        <taxon>Heteroderidae</taxon>
        <taxon>Heteroderinae</taxon>
        <taxon>Heterodera</taxon>
    </lineage>
</organism>
<sequence length="567" mass="64088">MFLILILFTIVAFCSAGDVTSTGKLTNLFKKNAIPAPIARSLSAPSMIIRSKSGLANKVNYEMPLKIDNAKRMQQIVTKVKSSENVPGYLENKNEQQQQRTSFKNYFKEVNTYFNYYVPKHVIGLIALQMIDAIQRHLEQNNGQLAHVLTPDHLVAIRVGDQFSKSELLGNVHLEIDAEIQRVEDPRQRALPSADQTKIIWLKDFPYMSPQQIKDNIFTSGEKDVVWSLGIMLFELISGPNIGSIFEISATKPKQQWHWTPLNDEKGEMAKIIGKINDEQQKVEMLRNTMMRSLEEKRPVFSIKGSTEFDLILKECVQNDPKNRATLTELAQKIKQTLRFITAHYNVFTDRQDAGKKLAQILAYLDQMKDDIVVLALPNGGVPVAYEVAKSLNAPLGLLFAKKIGLPQHEEIAAAAVADGNPPKTIYRIDDPTYSFHKYIEIKKKEIVENVKQKKETFSLHKRRPIPLEGRIVIVVDDGIATGLSAEAALVQLRDKKAAVVMLASPVCPLSTVEKFEKDGVKIVCLETPPLFSYVGCYYKHFDQVSDQEVISYLDRANEWMEQENAE</sequence>
<proteinExistence type="predicted"/>
<dbReference type="SUPFAM" id="SSF56112">
    <property type="entry name" value="Protein kinase-like (PK-like)"/>
    <property type="match status" value="1"/>
</dbReference>
<feature type="chain" id="PRO_5044814306" description="Protein kinase domain-containing protein" evidence="1">
    <location>
        <begin position="17"/>
        <end position="567"/>
    </location>
</feature>
<dbReference type="PANTHER" id="PTHR44305:SF24">
    <property type="entry name" value="TYROSINE-PROTEIN KINASE C03B1.5-RELATED"/>
    <property type="match status" value="1"/>
</dbReference>